<proteinExistence type="predicted"/>
<name>A0ABR2GP40_9EUKA</name>
<gene>
    <name evidence="2" type="ORF">M9Y10_040541</name>
</gene>
<feature type="domain" description="F5/8 type C" evidence="1">
    <location>
        <begin position="309"/>
        <end position="462"/>
    </location>
</feature>
<dbReference type="SUPFAM" id="SSF49785">
    <property type="entry name" value="Galactose-binding domain-like"/>
    <property type="match status" value="1"/>
</dbReference>
<dbReference type="Gene3D" id="2.60.120.260">
    <property type="entry name" value="Galactose-binding domain-like"/>
    <property type="match status" value="1"/>
</dbReference>
<keyword evidence="3" id="KW-1185">Reference proteome</keyword>
<protein>
    <recommendedName>
        <fullName evidence="1">F5/8 type C domain-containing protein</fullName>
    </recommendedName>
</protein>
<dbReference type="Proteomes" id="UP001470230">
    <property type="component" value="Unassembled WGS sequence"/>
</dbReference>
<dbReference type="InterPro" id="IPR000421">
    <property type="entry name" value="FA58C"/>
</dbReference>
<dbReference type="PROSITE" id="PS50022">
    <property type="entry name" value="FA58C_3"/>
    <property type="match status" value="1"/>
</dbReference>
<sequence length="468" mass="55144">MIMNYEFSFKQWEKLPFDKYEKNFKFIVDGKEYYTSRIIADILSPTIRNYHYTDESADEYCINTPFVYSKSKEDYFSEIINLINSNKATNKITIKDEKKLAYYAMIFQALGNDEESFKFHPIFDEKLSTKNVIKRTQSLLKYYSAYNESNVDSVIPYKLKGIKEEIDFISTHFSDIDQKEIQKLDLSIIELIITNDNFQVSEEDNLLQFLLELYEKDRKSSFLFQYVIFSNITNEMMNIFISVFDLNDIDGTIWESICKRLINTKPKTNVDATKDQRCNRRKFLDDNYLNSADKYGTINLEFNKEMEGVFYFLTNETKGNIYSNDTIDINTNSRMNNINYHAKNLVDFGCNTYWDSGPGKFDKYVCFDLKNCRLKPTAYSIRTINNADFSLKSWSVQISDDGENWIEIDRKKNNRSLVGPLVTKSFVVKESNFARYIMFTHFGPDWRGNYDISISSIEFYGVLKFPKI</sequence>
<accession>A0ABR2GP40</accession>
<evidence type="ECO:0000313" key="3">
    <source>
        <dbReference type="Proteomes" id="UP001470230"/>
    </source>
</evidence>
<dbReference type="EMBL" id="JAPFFF010000075">
    <property type="protein sequence ID" value="KAK8835723.1"/>
    <property type="molecule type" value="Genomic_DNA"/>
</dbReference>
<dbReference type="InterPro" id="IPR008979">
    <property type="entry name" value="Galactose-bd-like_sf"/>
</dbReference>
<evidence type="ECO:0000259" key="1">
    <source>
        <dbReference type="PROSITE" id="PS50022"/>
    </source>
</evidence>
<organism evidence="2 3">
    <name type="scientific">Tritrichomonas musculus</name>
    <dbReference type="NCBI Taxonomy" id="1915356"/>
    <lineage>
        <taxon>Eukaryota</taxon>
        <taxon>Metamonada</taxon>
        <taxon>Parabasalia</taxon>
        <taxon>Tritrichomonadida</taxon>
        <taxon>Tritrichomonadidae</taxon>
        <taxon>Tritrichomonas</taxon>
    </lineage>
</organism>
<comment type="caution">
    <text evidence="2">The sequence shown here is derived from an EMBL/GenBank/DDBJ whole genome shotgun (WGS) entry which is preliminary data.</text>
</comment>
<reference evidence="2 3" key="1">
    <citation type="submission" date="2024-04" db="EMBL/GenBank/DDBJ databases">
        <title>Tritrichomonas musculus Genome.</title>
        <authorList>
            <person name="Alves-Ferreira E."/>
            <person name="Grigg M."/>
            <person name="Lorenzi H."/>
            <person name="Galac M."/>
        </authorList>
    </citation>
    <scope>NUCLEOTIDE SEQUENCE [LARGE SCALE GENOMIC DNA]</scope>
    <source>
        <strain evidence="2 3">EAF2021</strain>
    </source>
</reference>
<evidence type="ECO:0000313" key="2">
    <source>
        <dbReference type="EMBL" id="KAK8835723.1"/>
    </source>
</evidence>